<proteinExistence type="predicted"/>
<sequence>MKCTSWTISRLSLIATLIAATAPLARADVIMDWNAKADAIAAEKQILPAPHSRVLSMMHVAMFEAVNAIDRRYAPYKLALSAERSTSREAAAAAAAHDVLLSIYPDIKPDLDSALTSSLAPIAEGESKIAGIALGKDAAVQIIQLRANDGSNAPESYRPLTTAGVYAPTAVPLFQTTGATTPWVMASGSQFRPGPPPALDSEVWTKDVNEIREVGGRGSLTRTPEQTTIGRFWFFVGARTYNPIVRQAALAKGMDLVDCARLFALTSMTGNDAIVAVFEAKYHYNFWRPITAIRNADLTSNAATPRDPSWLPLGDTPMHPEYPCAHCIVSAAISTVLQTVVGDFGEFSLTSPTAPGVTRKWSRLQDYSEEVAIARIYAGFHYRFSTEVGKDMGRKIGALVVATQLRGAEAKAEPSR</sequence>
<dbReference type="RefSeq" id="WP_091956515.1">
    <property type="nucleotide sequence ID" value="NZ_FMAI01000005.1"/>
</dbReference>
<dbReference type="CDD" id="cd03398">
    <property type="entry name" value="PAP2_haloperoxidase"/>
    <property type="match status" value="1"/>
</dbReference>
<dbReference type="Gene3D" id="1.10.606.20">
    <property type="match status" value="1"/>
</dbReference>
<reference evidence="3" key="1">
    <citation type="submission" date="2016-08" db="EMBL/GenBank/DDBJ databases">
        <authorList>
            <person name="Varghese N."/>
            <person name="Submissions Spin"/>
        </authorList>
    </citation>
    <scope>NUCLEOTIDE SEQUENCE [LARGE SCALE GENOMIC DNA]</scope>
    <source>
        <strain evidence="3">ERR11</strain>
    </source>
</reference>
<dbReference type="Proteomes" id="UP000199184">
    <property type="component" value="Unassembled WGS sequence"/>
</dbReference>
<gene>
    <name evidence="2" type="ORF">GA0061098_1005194</name>
</gene>
<feature type="signal peptide" evidence="1">
    <location>
        <begin position="1"/>
        <end position="27"/>
    </location>
</feature>
<dbReference type="SUPFAM" id="SSF48317">
    <property type="entry name" value="Acid phosphatase/Vanadium-dependent haloperoxidase"/>
    <property type="match status" value="1"/>
</dbReference>
<name>A0A1C3VT24_9BRAD</name>
<protein>
    <submittedName>
        <fullName evidence="2">PAP2 superfamily protein</fullName>
    </submittedName>
</protein>
<feature type="chain" id="PRO_5008684814" evidence="1">
    <location>
        <begin position="28"/>
        <end position="416"/>
    </location>
</feature>
<dbReference type="PANTHER" id="PTHR34599:SF1">
    <property type="entry name" value="PHOSPHATIDIC ACID PHOSPHATASE TYPE 2_HALOPEROXIDASE DOMAIN-CONTAINING PROTEIN"/>
    <property type="match status" value="1"/>
</dbReference>
<dbReference type="PANTHER" id="PTHR34599">
    <property type="entry name" value="PEROXIDASE-RELATED"/>
    <property type="match status" value="1"/>
</dbReference>
<evidence type="ECO:0000313" key="2">
    <source>
        <dbReference type="EMBL" id="SCB30694.1"/>
    </source>
</evidence>
<dbReference type="AlphaFoldDB" id="A0A1C3VT24"/>
<accession>A0A1C3VT24</accession>
<dbReference type="InterPro" id="IPR052559">
    <property type="entry name" value="V-haloperoxidase"/>
</dbReference>
<organism evidence="2 3">
    <name type="scientific">Bradyrhizobium shewense</name>
    <dbReference type="NCBI Taxonomy" id="1761772"/>
    <lineage>
        <taxon>Bacteria</taxon>
        <taxon>Pseudomonadati</taxon>
        <taxon>Pseudomonadota</taxon>
        <taxon>Alphaproteobacteria</taxon>
        <taxon>Hyphomicrobiales</taxon>
        <taxon>Nitrobacteraceae</taxon>
        <taxon>Bradyrhizobium</taxon>
    </lineage>
</organism>
<dbReference type="InterPro" id="IPR036938">
    <property type="entry name" value="PAP2/HPO_sf"/>
</dbReference>
<keyword evidence="1" id="KW-0732">Signal</keyword>
<keyword evidence="3" id="KW-1185">Reference proteome</keyword>
<evidence type="ECO:0000313" key="3">
    <source>
        <dbReference type="Proteomes" id="UP000199184"/>
    </source>
</evidence>
<evidence type="ECO:0000256" key="1">
    <source>
        <dbReference type="SAM" id="SignalP"/>
    </source>
</evidence>
<dbReference type="EMBL" id="FMAI01000005">
    <property type="protein sequence ID" value="SCB30694.1"/>
    <property type="molecule type" value="Genomic_DNA"/>
</dbReference>